<dbReference type="InterPro" id="IPR000462">
    <property type="entry name" value="CDP-OH_P_trans"/>
</dbReference>
<keyword evidence="3" id="KW-0472">Membrane</keyword>
<dbReference type="PROSITE" id="PS00379">
    <property type="entry name" value="CDP_ALCOHOL_P_TRANSF"/>
    <property type="match status" value="1"/>
</dbReference>
<dbReference type="AlphaFoldDB" id="A0AAE3ZJD2"/>
<keyword evidence="1 2" id="KW-0808">Transferase</keyword>
<organism evidence="4 5">
    <name type="scientific">Catenuloplanes niger</name>
    <dbReference type="NCBI Taxonomy" id="587534"/>
    <lineage>
        <taxon>Bacteria</taxon>
        <taxon>Bacillati</taxon>
        <taxon>Actinomycetota</taxon>
        <taxon>Actinomycetes</taxon>
        <taxon>Micromonosporales</taxon>
        <taxon>Micromonosporaceae</taxon>
        <taxon>Catenuloplanes</taxon>
    </lineage>
</organism>
<gene>
    <name evidence="4" type="ORF">J2S44_001254</name>
</gene>
<feature type="transmembrane region" description="Helical" evidence="3">
    <location>
        <begin position="102"/>
        <end position="128"/>
    </location>
</feature>
<keyword evidence="3" id="KW-0812">Transmembrane</keyword>
<sequence length="196" mass="21363">MTNTAAPLVRSGISFTTVPNLITLVRTVGAVTLALAAIVAHSWPLLIGAYAVYWIGDTLDGMVARWLKQETRAGAVFDIVGDRACTSLCLAALLMMKPAMVVPLAIFLVQFMVLDTMLSLSFLMWSLVSPNYFAEVDRRVYRWNWSPPAKVLNTTAVVVLVLVAPSPLYPALLATAVTLIKIASMVRVARLVSRTR</sequence>
<keyword evidence="5" id="KW-1185">Reference proteome</keyword>
<dbReference type="GO" id="GO:0016020">
    <property type="term" value="C:membrane"/>
    <property type="evidence" value="ECO:0007669"/>
    <property type="project" value="InterPro"/>
</dbReference>
<dbReference type="Proteomes" id="UP001183629">
    <property type="component" value="Unassembled WGS sequence"/>
</dbReference>
<keyword evidence="3" id="KW-1133">Transmembrane helix</keyword>
<dbReference type="RefSeq" id="WP_310409759.1">
    <property type="nucleotide sequence ID" value="NZ_JAVDYC010000001.1"/>
</dbReference>
<name>A0AAE3ZJD2_9ACTN</name>
<evidence type="ECO:0000313" key="4">
    <source>
        <dbReference type="EMBL" id="MDR7321004.1"/>
    </source>
</evidence>
<dbReference type="GO" id="GO:0008654">
    <property type="term" value="P:phospholipid biosynthetic process"/>
    <property type="evidence" value="ECO:0007669"/>
    <property type="project" value="InterPro"/>
</dbReference>
<comment type="caution">
    <text evidence="4">The sequence shown here is derived from an EMBL/GenBank/DDBJ whole genome shotgun (WGS) entry which is preliminary data.</text>
</comment>
<dbReference type="InterPro" id="IPR048254">
    <property type="entry name" value="CDP_ALCOHOL_P_TRANSF_CS"/>
</dbReference>
<reference evidence="4 5" key="1">
    <citation type="submission" date="2023-07" db="EMBL/GenBank/DDBJ databases">
        <title>Sequencing the genomes of 1000 actinobacteria strains.</title>
        <authorList>
            <person name="Klenk H.-P."/>
        </authorList>
    </citation>
    <scope>NUCLEOTIDE SEQUENCE [LARGE SCALE GENOMIC DNA]</scope>
    <source>
        <strain evidence="4 5">DSM 44711</strain>
    </source>
</reference>
<dbReference type="Gene3D" id="1.20.120.1760">
    <property type="match status" value="1"/>
</dbReference>
<feature type="transmembrane region" description="Helical" evidence="3">
    <location>
        <begin position="28"/>
        <end position="55"/>
    </location>
</feature>
<proteinExistence type="inferred from homology"/>
<accession>A0AAE3ZJD2</accession>
<dbReference type="Pfam" id="PF01066">
    <property type="entry name" value="CDP-OH_P_transf"/>
    <property type="match status" value="1"/>
</dbReference>
<protein>
    <submittedName>
        <fullName evidence="4">CDP-diacylglycerol--glycerol-3-phosphate 3-phosphatidyltransferase</fullName>
        <ecNumber evidence="4">2.7.8.5</ecNumber>
    </submittedName>
</protein>
<dbReference type="EMBL" id="JAVDYC010000001">
    <property type="protein sequence ID" value="MDR7321004.1"/>
    <property type="molecule type" value="Genomic_DNA"/>
</dbReference>
<comment type="similarity">
    <text evidence="2">Belongs to the CDP-alcohol phosphatidyltransferase class-I family.</text>
</comment>
<dbReference type="GO" id="GO:0008444">
    <property type="term" value="F:CDP-diacylglycerol-glycerol-3-phosphate 3-phosphatidyltransferase activity"/>
    <property type="evidence" value="ECO:0007669"/>
    <property type="project" value="UniProtKB-EC"/>
</dbReference>
<evidence type="ECO:0000256" key="1">
    <source>
        <dbReference type="ARBA" id="ARBA00022679"/>
    </source>
</evidence>
<dbReference type="EC" id="2.7.8.5" evidence="4"/>
<evidence type="ECO:0000313" key="5">
    <source>
        <dbReference type="Proteomes" id="UP001183629"/>
    </source>
</evidence>
<dbReference type="InterPro" id="IPR043130">
    <property type="entry name" value="CDP-OH_PTrfase_TM_dom"/>
</dbReference>
<evidence type="ECO:0000256" key="3">
    <source>
        <dbReference type="SAM" id="Phobius"/>
    </source>
</evidence>
<evidence type="ECO:0000256" key="2">
    <source>
        <dbReference type="RuleBase" id="RU003750"/>
    </source>
</evidence>